<evidence type="ECO:0000313" key="3">
    <source>
        <dbReference type="Proteomes" id="UP000019116"/>
    </source>
</evidence>
<dbReference type="PANTHER" id="PTHR34835:SF62">
    <property type="entry name" value="AMINOTRANSFERASE-LIKE PLANT MOBILE DOMAIN-CONTAINING PROTEIN"/>
    <property type="match status" value="1"/>
</dbReference>
<dbReference type="STRING" id="4565.A0A3B6LRI1"/>
<gene>
    <name evidence="2" type="primary">LOC123190557</name>
</gene>
<organism evidence="2">
    <name type="scientific">Triticum aestivum</name>
    <name type="common">Wheat</name>
    <dbReference type="NCBI Taxonomy" id="4565"/>
    <lineage>
        <taxon>Eukaryota</taxon>
        <taxon>Viridiplantae</taxon>
        <taxon>Streptophyta</taxon>
        <taxon>Embryophyta</taxon>
        <taxon>Tracheophyta</taxon>
        <taxon>Spermatophyta</taxon>
        <taxon>Magnoliopsida</taxon>
        <taxon>Liliopsida</taxon>
        <taxon>Poales</taxon>
        <taxon>Poaceae</taxon>
        <taxon>BOP clade</taxon>
        <taxon>Pooideae</taxon>
        <taxon>Triticodae</taxon>
        <taxon>Triticeae</taxon>
        <taxon>Triticinae</taxon>
        <taxon>Triticum</taxon>
    </lineage>
</organism>
<reference evidence="2" key="2">
    <citation type="submission" date="2018-10" db="UniProtKB">
        <authorList>
            <consortium name="EnsemblPlants"/>
        </authorList>
    </citation>
    <scope>IDENTIFICATION</scope>
</reference>
<proteinExistence type="predicted"/>
<protein>
    <recommendedName>
        <fullName evidence="4">Ubiquitin-like protease family profile domain-containing protein</fullName>
    </recommendedName>
</protein>
<dbReference type="OMA" id="EITFIMK"/>
<dbReference type="Gramene" id="TraesCS5B03G0848400.1">
    <property type="protein sequence ID" value="TraesCS5B03G0848400.1.CDS"/>
    <property type="gene ID" value="TraesCS5B03G0848400"/>
</dbReference>
<reference evidence="2" key="1">
    <citation type="submission" date="2018-08" db="EMBL/GenBank/DDBJ databases">
        <authorList>
            <person name="Rossello M."/>
        </authorList>
    </citation>
    <scope>NUCLEOTIDE SEQUENCE [LARGE SCALE GENOMIC DNA]</scope>
    <source>
        <strain evidence="2">cv. Chinese Spring</strain>
    </source>
</reference>
<dbReference type="EnsemblPlants" id="TraesCS5B02G338100.1">
    <property type="protein sequence ID" value="TraesCS5B02G338100.1"/>
    <property type="gene ID" value="TraesCS5B02G338100"/>
</dbReference>
<dbReference type="Gramene" id="TraesCS5B02G338100.1">
    <property type="protein sequence ID" value="TraesCS5B02G338100.1"/>
    <property type="gene ID" value="TraesCS5B02G338100"/>
</dbReference>
<evidence type="ECO:0000313" key="2">
    <source>
        <dbReference type="EnsemblPlants" id="TraesCS5B02G338100.1"/>
    </source>
</evidence>
<dbReference type="PANTHER" id="PTHR34835">
    <property type="entry name" value="OS07G0283600 PROTEIN-RELATED"/>
    <property type="match status" value="1"/>
</dbReference>
<evidence type="ECO:0008006" key="4">
    <source>
        <dbReference type="Google" id="ProtNLM"/>
    </source>
</evidence>
<feature type="compositionally biased region" description="Polar residues" evidence="1">
    <location>
        <begin position="498"/>
        <end position="509"/>
    </location>
</feature>
<dbReference type="OrthoDB" id="707786at2759"/>
<dbReference type="Proteomes" id="UP000019116">
    <property type="component" value="Chromosome 5B"/>
</dbReference>
<feature type="region of interest" description="Disordered" evidence="1">
    <location>
        <begin position="333"/>
        <end position="354"/>
    </location>
</feature>
<feature type="region of interest" description="Disordered" evidence="1">
    <location>
        <begin position="493"/>
        <end position="524"/>
    </location>
</feature>
<name>A0A3B6LRI1_WHEAT</name>
<feature type="compositionally biased region" description="Low complexity" evidence="1">
    <location>
        <begin position="333"/>
        <end position="346"/>
    </location>
</feature>
<sequence length="926" mass="103490">MDDSTSQSGSCGAGDARYGKDVAHAAAPCPVAHPEGSSSTAKSADPPAPTSRISVKHATSVIQKFDDYKKWLVEQIGFGGMLKLPAVQKLSLECSAWIMSRVSVSHREIKLRDNKVLRFFTEDVHKVFGIPCGHRSVKGRDAIINPEAVHFIKTTLQMDKTGVHSLRAAENFLLRDINENSSKLEKDCFQIAFVIFVMGHVLAPTTKHNYATIDYWGAIANTEAIVQFNWCEYVLVQLLDAVKKLKSDMLANNQSTNLTGCHFFFQIFLLDNLDLGILNKPHNAIPRISDFDPESFRKMLIMAADPVKGITSYSHANLRDAATVCYTRQKFPSSVPSSSTSRRPPSGCATPAIGTLPYKTPLPDRDAGHQINTDAAMPSSAAPGPMEFAKYLREKHPHLVADEITFIMKQQYARGLMQLTQASNSIQQALLQARNGLQMDMYKFSDQLINSVSTRCVCCRVRGFTDCPASGTANSKSVRFTTPVAHKIQGKRLELSESEATSPVSQNVSLRKRSANMDDSVSSSKKTTSAASFNVVNHFKACLMSIAEMYADLPANPPITVFGQRSNNLQKREYIFQHGFATDPWCRGVAPHPPHAPTTDIIAAHFLELSQQDLLRHYIVHASPRLIRITGMAMLDQLIGSRPLDHELASIIMRRYSQSDQEANSECSYMNWRHNIEPEFATIVLADHEYLTNISIQKQLVGNDIPYDITSCQMFFLPVPLEDGWIVIMWDMMSRKLHVLDPLIRGEGPHNATRDKLEMVVWKLHHALFQCLNEYYVGWPTQDGQWATKYPVIAQETFCRDETDGCVLHIVRHYDGQKLKIPLTKFNAGRTKRQALHECIKLQGNSSKLAHEALWTVLAPTDSWVDSVHSGIPPGPPTTACQTFLTWSNASACLVCRITTHQVIQNISLHHRELDFQRFAFLLCAT</sequence>
<feature type="region of interest" description="Disordered" evidence="1">
    <location>
        <begin position="29"/>
        <end position="52"/>
    </location>
</feature>
<dbReference type="KEGG" id="taes:123112920"/>
<dbReference type="AlphaFoldDB" id="A0A3B6LRI1"/>
<keyword evidence="3" id="KW-1185">Reference proteome</keyword>
<evidence type="ECO:0000256" key="1">
    <source>
        <dbReference type="SAM" id="MobiDB-lite"/>
    </source>
</evidence>
<accession>A0A3B6LRI1</accession>